<dbReference type="InterPro" id="IPR039426">
    <property type="entry name" value="TonB-dep_rcpt-like"/>
</dbReference>
<name>A0ABY4X5T6_9SPHN</name>
<evidence type="ECO:0000256" key="1">
    <source>
        <dbReference type="ARBA" id="ARBA00004571"/>
    </source>
</evidence>
<comment type="subcellular location">
    <subcellularLocation>
        <location evidence="1 8">Cell outer membrane</location>
        <topology evidence="1 8">Multi-pass membrane protein</topology>
    </subcellularLocation>
</comment>
<keyword evidence="3 8" id="KW-1134">Transmembrane beta strand</keyword>
<accession>A0ABY4X5T6</accession>
<comment type="similarity">
    <text evidence="8 9">Belongs to the TonB-dependent receptor family.</text>
</comment>
<feature type="domain" description="TonB-dependent receptor plug" evidence="11">
    <location>
        <begin position="49"/>
        <end position="155"/>
    </location>
</feature>
<evidence type="ECO:0000256" key="5">
    <source>
        <dbReference type="ARBA" id="ARBA00023077"/>
    </source>
</evidence>
<dbReference type="InterPro" id="IPR012910">
    <property type="entry name" value="Plug_dom"/>
</dbReference>
<evidence type="ECO:0000313" key="13">
    <source>
        <dbReference type="Proteomes" id="UP001056937"/>
    </source>
</evidence>
<keyword evidence="13" id="KW-1185">Reference proteome</keyword>
<keyword evidence="7 8" id="KW-0998">Cell outer membrane</keyword>
<evidence type="ECO:0000256" key="4">
    <source>
        <dbReference type="ARBA" id="ARBA00022692"/>
    </source>
</evidence>
<dbReference type="PANTHER" id="PTHR47234:SF2">
    <property type="entry name" value="TONB-DEPENDENT RECEPTOR"/>
    <property type="match status" value="1"/>
</dbReference>
<keyword evidence="5 9" id="KW-0798">TonB box</keyword>
<dbReference type="Pfam" id="PF07715">
    <property type="entry name" value="Plug"/>
    <property type="match status" value="1"/>
</dbReference>
<keyword evidence="2 8" id="KW-0813">Transport</keyword>
<keyword evidence="6 8" id="KW-0472">Membrane</keyword>
<feature type="domain" description="TonB-dependent receptor-like beta-barrel" evidence="10">
    <location>
        <begin position="393"/>
        <end position="931"/>
    </location>
</feature>
<evidence type="ECO:0000259" key="11">
    <source>
        <dbReference type="Pfam" id="PF07715"/>
    </source>
</evidence>
<evidence type="ECO:0000256" key="2">
    <source>
        <dbReference type="ARBA" id="ARBA00022448"/>
    </source>
</evidence>
<evidence type="ECO:0000256" key="6">
    <source>
        <dbReference type="ARBA" id="ARBA00023136"/>
    </source>
</evidence>
<dbReference type="Pfam" id="PF00593">
    <property type="entry name" value="TonB_dep_Rec_b-barrel"/>
    <property type="match status" value="1"/>
</dbReference>
<dbReference type="InterPro" id="IPR037066">
    <property type="entry name" value="Plug_dom_sf"/>
</dbReference>
<dbReference type="PANTHER" id="PTHR47234">
    <property type="match status" value="1"/>
</dbReference>
<protein>
    <submittedName>
        <fullName evidence="12">TonB-dependent receptor</fullName>
    </submittedName>
</protein>
<dbReference type="PROSITE" id="PS52016">
    <property type="entry name" value="TONB_DEPENDENT_REC_3"/>
    <property type="match status" value="1"/>
</dbReference>
<proteinExistence type="inferred from homology"/>
<keyword evidence="4 8" id="KW-0812">Transmembrane</keyword>
<evidence type="ECO:0000256" key="9">
    <source>
        <dbReference type="RuleBase" id="RU003357"/>
    </source>
</evidence>
<evidence type="ECO:0000313" key="12">
    <source>
        <dbReference type="EMBL" id="USI72231.1"/>
    </source>
</evidence>
<reference evidence="12" key="1">
    <citation type="journal article" date="2022" name="Toxins">
        <title>Genomic Analysis of Sphingopyxis sp. USTB-05 for Biodegrading Cyanobacterial Hepatotoxins.</title>
        <authorList>
            <person name="Liu C."/>
            <person name="Xu Q."/>
            <person name="Zhao Z."/>
            <person name="Zhang H."/>
            <person name="Liu X."/>
            <person name="Yin C."/>
            <person name="Liu Y."/>
            <person name="Yan H."/>
        </authorList>
    </citation>
    <scope>NUCLEOTIDE SEQUENCE</scope>
    <source>
        <strain evidence="12">NBD5</strain>
    </source>
</reference>
<dbReference type="CDD" id="cd01347">
    <property type="entry name" value="ligand_gated_channel"/>
    <property type="match status" value="1"/>
</dbReference>
<evidence type="ECO:0000256" key="8">
    <source>
        <dbReference type="PROSITE-ProRule" id="PRU01360"/>
    </source>
</evidence>
<dbReference type="RefSeq" id="WP_252166040.1">
    <property type="nucleotide sequence ID" value="NZ_CP084930.1"/>
</dbReference>
<dbReference type="Gene3D" id="2.170.130.10">
    <property type="entry name" value="TonB-dependent receptor, plug domain"/>
    <property type="match status" value="1"/>
</dbReference>
<dbReference type="EMBL" id="CP084930">
    <property type="protein sequence ID" value="USI72231.1"/>
    <property type="molecule type" value="Genomic_DNA"/>
</dbReference>
<dbReference type="InterPro" id="IPR000531">
    <property type="entry name" value="Beta-barrel_TonB"/>
</dbReference>
<dbReference type="InterPro" id="IPR036942">
    <property type="entry name" value="Beta-barrel_TonB_sf"/>
</dbReference>
<evidence type="ECO:0000256" key="3">
    <source>
        <dbReference type="ARBA" id="ARBA00022452"/>
    </source>
</evidence>
<gene>
    <name evidence="12" type="ORF">LHA26_13120</name>
</gene>
<sequence length="972" mass="103279">MAVAGLLSSTAYAQVTAAGEPAADPTTAASGEPQSIVVTGTRIRRPNLQSNSPVTIVGSQEIQYQGATTVEGVLARLPQVTADANENVSNGSDGTANINLRNLGANRTLILINGQRMLPQQAVDLNFVPAALIDRVDVLTGGASAVYGSDALAGVVNFVLRNNLEGVRVDVQNSVAQHENGAGRLQDIVTAQGYQTAPRSVVDGAKQDVNVSAGKNFAGGRGNISIFGGYRHFDPIIQSNRDVSACALQAADAAGTALNCGGSSNTPYGSFTPLAGPNQGKALTNAADGSKTWVPYTSAYTYNYAPLNYFQRSDNRYTAGAFAHFDVSSALKLYGSFMYMNDRTFSQVAPSALFLGSPFTLACNQPLMSAQQLSALCGTAAGTSETRDTLIGYRLGGNGTLPRRDDLRHEDWRYSAGARGDLGHGFSYDINAMRALVRYDETYLNNVDAVKAQRALDIVNNNGTLTCRSVLDGSDPACVPINVFQANGLTADQATYLYSPSHTRSRNTLTTVTGAITSDLGTFGLKSPWAEQGASLVLGGEHRRETLNFFADEIAQQGGATNSDGSITVNEAFGELEVPLLANKPFAETLTVNGGFRYSAYKNKQGSTGFGSSYNVWTYKAELSWAPIHDLRLRGSYNRAIRAPNIGELFASQSVGNVSAQDPCAGATPQASQAACALTGVSATQYGSIIPCPADTCSAQAGGNRALKPEQGDTYTVGMVLTPRMMRGFSLSVDYFRIKVSDYINSIDPSLTINQCQQTGDPFYCGLFHRDPRSGALFGNSGYVVSTTLNTGFLRTAGIDVTADYTAPLGQLGKLNLNLVGTWVQERVASPLPGLGSYDCKGRFGYSCGQPTPAWRHSLRTTWETPWSHASLSLNWRYYGRVTLSSLSDNSFLAGTPSVVNRRIKAYNYFDLAATVDVAKRLTLRVGANNLLDRDPPAIAAGILSAFGNGNTYPGIYDVAGRTLFAGLTASF</sequence>
<organism evidence="12 13">
    <name type="scientific">Sphingomonas morindae</name>
    <dbReference type="NCBI Taxonomy" id="1541170"/>
    <lineage>
        <taxon>Bacteria</taxon>
        <taxon>Pseudomonadati</taxon>
        <taxon>Pseudomonadota</taxon>
        <taxon>Alphaproteobacteria</taxon>
        <taxon>Sphingomonadales</taxon>
        <taxon>Sphingomonadaceae</taxon>
        <taxon>Sphingomonas</taxon>
    </lineage>
</organism>
<dbReference type="SUPFAM" id="SSF56935">
    <property type="entry name" value="Porins"/>
    <property type="match status" value="1"/>
</dbReference>
<evidence type="ECO:0000256" key="7">
    <source>
        <dbReference type="ARBA" id="ARBA00023237"/>
    </source>
</evidence>
<dbReference type="Proteomes" id="UP001056937">
    <property type="component" value="Chromosome 1"/>
</dbReference>
<keyword evidence="12" id="KW-0675">Receptor</keyword>
<evidence type="ECO:0000259" key="10">
    <source>
        <dbReference type="Pfam" id="PF00593"/>
    </source>
</evidence>
<dbReference type="Gene3D" id="2.40.170.20">
    <property type="entry name" value="TonB-dependent receptor, beta-barrel domain"/>
    <property type="match status" value="1"/>
</dbReference>